<dbReference type="Proteomes" id="UP000541332">
    <property type="component" value="Unassembled WGS sequence"/>
</dbReference>
<dbReference type="PROSITE" id="PS00284">
    <property type="entry name" value="SERPIN"/>
    <property type="match status" value="1"/>
</dbReference>
<evidence type="ECO:0000256" key="3">
    <source>
        <dbReference type="ARBA" id="ARBA00043166"/>
    </source>
</evidence>
<dbReference type="InterPro" id="IPR036186">
    <property type="entry name" value="Serpin_sf"/>
</dbReference>
<gene>
    <name evidence="7" type="primary">Serpine1</name>
    <name evidence="7" type="ORF">ALOBEC_R15065</name>
</gene>
<keyword evidence="8" id="KW-1185">Reference proteome</keyword>
<dbReference type="Gene3D" id="2.30.39.10">
    <property type="entry name" value="Alpha-1-antitrypsin, domain 1"/>
    <property type="match status" value="1"/>
</dbReference>
<comment type="similarity">
    <text evidence="5">Belongs to the serpin family.</text>
</comment>
<dbReference type="GO" id="GO:0004867">
    <property type="term" value="F:serine-type endopeptidase inhibitor activity"/>
    <property type="evidence" value="ECO:0007669"/>
    <property type="project" value="InterPro"/>
</dbReference>
<dbReference type="GO" id="GO:0010757">
    <property type="term" value="P:negative regulation of plasminogen activation"/>
    <property type="evidence" value="ECO:0007669"/>
    <property type="project" value="TreeGrafter"/>
</dbReference>
<evidence type="ECO:0000256" key="1">
    <source>
        <dbReference type="ARBA" id="ARBA00040523"/>
    </source>
</evidence>
<dbReference type="InterPro" id="IPR042178">
    <property type="entry name" value="Serpin_sf_1"/>
</dbReference>
<dbReference type="InterPro" id="IPR023796">
    <property type="entry name" value="Serpin_dom"/>
</dbReference>
<feature type="domain" description="Serpin" evidence="6">
    <location>
        <begin position="10"/>
        <end position="358"/>
    </location>
</feature>
<comment type="subunit">
    <text evidence="4">Forms a heterodimer with TMPRSS7. Interacts with VTN. Binds LRP1B; binding is followed by internalization and degradation. Interacts with PPP1CB. In complex with PLAU/uPA, interacts with PLAUR/uPAR. Interacts with SORL1 and LRP1, either alone or in complex with PLAU; these interactions are abolished in the presence of LRPAP1/RAP. The ternary complex composed of PLAUR-PLAU-PAI1 also interacts with SORL1. Interacts with PLAT/tPA. Also interacts with SORL1, when complexed to PLAT/tPA.</text>
</comment>
<dbReference type="Pfam" id="PF00079">
    <property type="entry name" value="Serpin"/>
    <property type="match status" value="1"/>
</dbReference>
<evidence type="ECO:0000256" key="2">
    <source>
        <dbReference type="ARBA" id="ARBA00041825"/>
    </source>
</evidence>
<name>A0A7L4F6B0_9COLU</name>
<protein>
    <recommendedName>
        <fullName evidence="1">Plasminogen activator inhibitor 1</fullName>
    </recommendedName>
    <alternativeName>
        <fullName evidence="2">Endothelial plasminogen activator inhibitor</fullName>
    </alternativeName>
    <alternativeName>
        <fullName evidence="3">Serpin E1</fullName>
    </alternativeName>
</protein>
<sequence>VAQLVADFGLRLFREAVGHRGDTNVIFAPHGATTVLLALQLATARHGRHQLEGAMGFSINDPGVVAELWVLRRALRRPGYLLAVVEGLFVGQGLTLTPGFVTQFTRTLGPWRLARVNFQRGEGARALLNAWVQEQTQGRIRGLLPPGAVGASTRLVLASALYFKGAWRSPFPTPATRPRPFHRADGTTVTVPMMEKMAKFNYGDFETPGGVPYEVVEVPYAGGEVAMLLVALAWRYVPIVTLTRLLDAKLVTTWLTNMTPVTRVLILPRFSLETTWDLKAPLKSLGVRAPFDPNAADFTPLSAEEPLVLGQVLQKVRMEVTENGTEVTSATAAIVYSRMAPLEILLDQPFLFLVRHNPTGMGGHGEG</sequence>
<dbReference type="PANTHER" id="PTHR11461">
    <property type="entry name" value="SERINE PROTEASE INHIBITOR, SERPIN"/>
    <property type="match status" value="1"/>
</dbReference>
<dbReference type="InterPro" id="IPR023795">
    <property type="entry name" value="Serpin_CS"/>
</dbReference>
<evidence type="ECO:0000259" key="6">
    <source>
        <dbReference type="SMART" id="SM00093"/>
    </source>
</evidence>
<dbReference type="GO" id="GO:0005615">
    <property type="term" value="C:extracellular space"/>
    <property type="evidence" value="ECO:0007669"/>
    <property type="project" value="InterPro"/>
</dbReference>
<reference evidence="7 8" key="1">
    <citation type="submission" date="2020-02" db="EMBL/GenBank/DDBJ databases">
        <title>Bird 10,000 Genomes (B10K) Project - Family phase.</title>
        <authorList>
            <person name="Zhang G."/>
        </authorList>
    </citation>
    <scope>NUCLEOTIDE SEQUENCE [LARGE SCALE GENOMIC DNA]</scope>
    <source>
        <strain evidence="7">B10K-DU-006-06</strain>
    </source>
</reference>
<dbReference type="PANTHER" id="PTHR11461:SF49">
    <property type="entry name" value="PLASMINOGEN ACTIVATOR INHIBITOR 1"/>
    <property type="match status" value="1"/>
</dbReference>
<dbReference type="InterPro" id="IPR000215">
    <property type="entry name" value="Serpin_fam"/>
</dbReference>
<dbReference type="AlphaFoldDB" id="A0A7L4F6B0"/>
<dbReference type="SMART" id="SM00093">
    <property type="entry name" value="SERPIN"/>
    <property type="match status" value="1"/>
</dbReference>
<proteinExistence type="inferred from homology"/>
<accession>A0A7L4F6B0</accession>
<dbReference type="OrthoDB" id="8179360at2759"/>
<feature type="non-terminal residue" evidence="7">
    <location>
        <position position="367"/>
    </location>
</feature>
<comment type="caution">
    <text evidence="7">The sequence shown here is derived from an EMBL/GenBank/DDBJ whole genome shotgun (WGS) entry which is preliminary data.</text>
</comment>
<evidence type="ECO:0000313" key="7">
    <source>
        <dbReference type="EMBL" id="NXW82239.1"/>
    </source>
</evidence>
<dbReference type="Gene3D" id="3.30.497.10">
    <property type="entry name" value="Antithrombin, subunit I, domain 2"/>
    <property type="match status" value="1"/>
</dbReference>
<organism evidence="7 8">
    <name type="scientific">Pampusana beccarii</name>
    <name type="common">Western bronze ground-dove</name>
    <dbReference type="NCBI Taxonomy" id="2953425"/>
    <lineage>
        <taxon>Eukaryota</taxon>
        <taxon>Metazoa</taxon>
        <taxon>Chordata</taxon>
        <taxon>Craniata</taxon>
        <taxon>Vertebrata</taxon>
        <taxon>Euteleostomi</taxon>
        <taxon>Archelosauria</taxon>
        <taxon>Archosauria</taxon>
        <taxon>Dinosauria</taxon>
        <taxon>Saurischia</taxon>
        <taxon>Theropoda</taxon>
        <taxon>Coelurosauria</taxon>
        <taxon>Aves</taxon>
        <taxon>Neognathae</taxon>
        <taxon>Neoaves</taxon>
        <taxon>Columbimorphae</taxon>
        <taxon>Columbiformes</taxon>
        <taxon>Columbidae</taxon>
        <taxon>Pampusana</taxon>
    </lineage>
</organism>
<dbReference type="EMBL" id="VWYH01000656">
    <property type="protein sequence ID" value="NXW82239.1"/>
    <property type="molecule type" value="Genomic_DNA"/>
</dbReference>
<evidence type="ECO:0000256" key="5">
    <source>
        <dbReference type="RuleBase" id="RU000411"/>
    </source>
</evidence>
<dbReference type="InterPro" id="IPR042185">
    <property type="entry name" value="Serpin_sf_2"/>
</dbReference>
<evidence type="ECO:0000313" key="8">
    <source>
        <dbReference type="Proteomes" id="UP000541332"/>
    </source>
</evidence>
<feature type="non-terminal residue" evidence="7">
    <location>
        <position position="1"/>
    </location>
</feature>
<dbReference type="GO" id="GO:0061044">
    <property type="term" value="P:negative regulation of vascular wound healing"/>
    <property type="evidence" value="ECO:0007669"/>
    <property type="project" value="TreeGrafter"/>
</dbReference>
<dbReference type="SUPFAM" id="SSF56574">
    <property type="entry name" value="Serpins"/>
    <property type="match status" value="1"/>
</dbReference>
<evidence type="ECO:0000256" key="4">
    <source>
        <dbReference type="ARBA" id="ARBA00066062"/>
    </source>
</evidence>